<dbReference type="InterPro" id="IPR011009">
    <property type="entry name" value="Kinase-like_dom_sf"/>
</dbReference>
<dbReference type="SUPFAM" id="SSF56112">
    <property type="entry name" value="Protein kinase-like (PK-like)"/>
    <property type="match status" value="1"/>
</dbReference>
<feature type="domain" description="Protein kinase" evidence="7">
    <location>
        <begin position="1"/>
        <end position="312"/>
    </location>
</feature>
<feature type="compositionally biased region" description="Basic and acidic residues" evidence="6">
    <location>
        <begin position="339"/>
        <end position="353"/>
    </location>
</feature>
<dbReference type="InterPro" id="IPR039008">
    <property type="entry name" value="IF_rod_dom"/>
</dbReference>
<dbReference type="InterPro" id="IPR006821">
    <property type="entry name" value="Intermed_filament_DNA-bd"/>
</dbReference>
<dbReference type="PROSITE" id="PS51842">
    <property type="entry name" value="IF_ROD_2"/>
    <property type="match status" value="1"/>
</dbReference>
<keyword evidence="2 5" id="KW-0175">Coiled coil</keyword>
<dbReference type="InterPro" id="IPR000719">
    <property type="entry name" value="Prot_kinase_dom"/>
</dbReference>
<dbReference type="SMART" id="SM01391">
    <property type="entry name" value="Filament"/>
    <property type="match status" value="1"/>
</dbReference>
<dbReference type="GO" id="GO:0005737">
    <property type="term" value="C:cytoplasm"/>
    <property type="evidence" value="ECO:0007669"/>
    <property type="project" value="TreeGrafter"/>
</dbReference>
<feature type="compositionally biased region" description="Polar residues" evidence="6">
    <location>
        <begin position="527"/>
        <end position="545"/>
    </location>
</feature>
<keyword evidence="10" id="KW-1185">Reference proteome</keyword>
<feature type="compositionally biased region" description="Polar residues" evidence="6">
    <location>
        <begin position="390"/>
        <end position="402"/>
    </location>
</feature>
<dbReference type="PANTHER" id="PTHR45652:SF14">
    <property type="entry name" value="PERIPHERIN"/>
    <property type="match status" value="1"/>
</dbReference>
<feature type="coiled-coil region" evidence="5">
    <location>
        <begin position="779"/>
        <end position="866"/>
    </location>
</feature>
<comment type="similarity">
    <text evidence="3 4">Belongs to the intermediate filament family.</text>
</comment>
<organism evidence="9 10">
    <name type="scientific">Mugilogobius chulae</name>
    <name type="common">yellowstripe goby</name>
    <dbReference type="NCBI Taxonomy" id="88201"/>
    <lineage>
        <taxon>Eukaryota</taxon>
        <taxon>Metazoa</taxon>
        <taxon>Chordata</taxon>
        <taxon>Craniata</taxon>
        <taxon>Vertebrata</taxon>
        <taxon>Euteleostomi</taxon>
        <taxon>Actinopterygii</taxon>
        <taxon>Neopterygii</taxon>
        <taxon>Teleostei</taxon>
        <taxon>Neoteleostei</taxon>
        <taxon>Acanthomorphata</taxon>
        <taxon>Gobiaria</taxon>
        <taxon>Gobiiformes</taxon>
        <taxon>Gobioidei</taxon>
        <taxon>Gobiidae</taxon>
        <taxon>Gobionellinae</taxon>
        <taxon>Mugilogobius</taxon>
    </lineage>
</organism>
<dbReference type="GO" id="GO:0045109">
    <property type="term" value="P:intermediate filament organization"/>
    <property type="evidence" value="ECO:0007669"/>
    <property type="project" value="TreeGrafter"/>
</dbReference>
<feature type="compositionally biased region" description="Low complexity" evidence="6">
    <location>
        <begin position="504"/>
        <end position="517"/>
    </location>
</feature>
<feature type="coiled-coil region" evidence="5">
    <location>
        <begin position="565"/>
        <end position="720"/>
    </location>
</feature>
<feature type="compositionally biased region" description="Basic and acidic residues" evidence="6">
    <location>
        <begin position="922"/>
        <end position="949"/>
    </location>
</feature>
<dbReference type="AlphaFoldDB" id="A0AAW0P7U9"/>
<dbReference type="GO" id="GO:0005524">
    <property type="term" value="F:ATP binding"/>
    <property type="evidence" value="ECO:0007669"/>
    <property type="project" value="InterPro"/>
</dbReference>
<dbReference type="Gene3D" id="1.20.5.500">
    <property type="entry name" value="Single helix bin"/>
    <property type="match status" value="1"/>
</dbReference>
<evidence type="ECO:0000256" key="6">
    <source>
        <dbReference type="SAM" id="MobiDB-lite"/>
    </source>
</evidence>
<feature type="region of interest" description="Disordered" evidence="6">
    <location>
        <begin position="894"/>
        <end position="949"/>
    </location>
</feature>
<dbReference type="InterPro" id="IPR008271">
    <property type="entry name" value="Ser/Thr_kinase_AS"/>
</dbReference>
<dbReference type="GO" id="GO:0005886">
    <property type="term" value="C:plasma membrane"/>
    <property type="evidence" value="ECO:0007669"/>
    <property type="project" value="TreeGrafter"/>
</dbReference>
<dbReference type="PROSITE" id="PS00108">
    <property type="entry name" value="PROTEIN_KINASE_ST"/>
    <property type="match status" value="1"/>
</dbReference>
<protein>
    <recommendedName>
        <fullName evidence="11">Protein kinase domain-containing protein</fullName>
    </recommendedName>
</protein>
<reference evidence="10" key="1">
    <citation type="submission" date="2024-04" db="EMBL/GenBank/DDBJ databases">
        <title>Salinicola lusitanus LLJ914,a marine bacterium isolated from the Okinawa Trough.</title>
        <authorList>
            <person name="Li J."/>
        </authorList>
    </citation>
    <scope>NUCLEOTIDE SEQUENCE [LARGE SCALE GENOMIC DNA]</scope>
</reference>
<evidence type="ECO:0000256" key="2">
    <source>
        <dbReference type="ARBA" id="ARBA00023054"/>
    </source>
</evidence>
<dbReference type="PANTHER" id="PTHR45652">
    <property type="entry name" value="GLIAL FIBRILLARY ACIDIC PROTEIN"/>
    <property type="match status" value="1"/>
</dbReference>
<feature type="region of interest" description="Disordered" evidence="6">
    <location>
        <begin position="339"/>
        <end position="402"/>
    </location>
</feature>
<evidence type="ECO:0000256" key="4">
    <source>
        <dbReference type="RuleBase" id="RU000685"/>
    </source>
</evidence>
<dbReference type="FunFam" id="1.20.5.170:FF:000002">
    <property type="entry name" value="Type I keratin KA11"/>
    <property type="match status" value="1"/>
</dbReference>
<dbReference type="Gene3D" id="3.30.200.20">
    <property type="entry name" value="Phosphorylase Kinase, domain 1"/>
    <property type="match status" value="1"/>
</dbReference>
<feature type="compositionally biased region" description="Low complexity" evidence="6">
    <location>
        <begin position="475"/>
        <end position="493"/>
    </location>
</feature>
<dbReference type="EMBL" id="JBBPFD010000008">
    <property type="protein sequence ID" value="KAK7915486.1"/>
    <property type="molecule type" value="Genomic_DNA"/>
</dbReference>
<dbReference type="GO" id="GO:0030424">
    <property type="term" value="C:axon"/>
    <property type="evidence" value="ECO:0007669"/>
    <property type="project" value="TreeGrafter"/>
</dbReference>
<dbReference type="GO" id="GO:0045098">
    <property type="term" value="C:type III intermediate filament"/>
    <property type="evidence" value="ECO:0007669"/>
    <property type="project" value="TreeGrafter"/>
</dbReference>
<keyword evidence="1 4" id="KW-0403">Intermediate filament</keyword>
<dbReference type="FunFam" id="1.20.5.1160:FF:000001">
    <property type="entry name" value="Keratin type II"/>
    <property type="match status" value="1"/>
</dbReference>
<evidence type="ECO:0000259" key="7">
    <source>
        <dbReference type="PROSITE" id="PS50011"/>
    </source>
</evidence>
<name>A0AAW0P7U9_9GOBI</name>
<evidence type="ECO:0000256" key="3">
    <source>
        <dbReference type="ARBA" id="ARBA00061646"/>
    </source>
</evidence>
<dbReference type="Pfam" id="PF00069">
    <property type="entry name" value="Pkinase"/>
    <property type="match status" value="1"/>
</dbReference>
<feature type="compositionally biased region" description="Basic and acidic residues" evidence="6">
    <location>
        <begin position="900"/>
        <end position="914"/>
    </location>
</feature>
<feature type="compositionally biased region" description="Polar residues" evidence="6">
    <location>
        <begin position="354"/>
        <end position="367"/>
    </location>
</feature>
<dbReference type="PROSITE" id="PS00226">
    <property type="entry name" value="IF_ROD_1"/>
    <property type="match status" value="1"/>
</dbReference>
<dbReference type="Pfam" id="PF04732">
    <property type="entry name" value="Filament_head"/>
    <property type="match status" value="1"/>
</dbReference>
<gene>
    <name evidence="9" type="ORF">WMY93_011247</name>
</gene>
<dbReference type="Gene3D" id="1.10.510.10">
    <property type="entry name" value="Transferase(Phosphotransferase) domain 1"/>
    <property type="match status" value="1"/>
</dbReference>
<feature type="compositionally biased region" description="Basic and acidic residues" evidence="6">
    <location>
        <begin position="369"/>
        <end position="381"/>
    </location>
</feature>
<dbReference type="SMART" id="SM00220">
    <property type="entry name" value="S_TKc"/>
    <property type="match status" value="1"/>
</dbReference>
<feature type="domain" description="IF rod" evidence="8">
    <location>
        <begin position="575"/>
        <end position="888"/>
    </location>
</feature>
<dbReference type="GO" id="GO:0004672">
    <property type="term" value="F:protein kinase activity"/>
    <property type="evidence" value="ECO:0007669"/>
    <property type="project" value="InterPro"/>
</dbReference>
<dbReference type="Proteomes" id="UP001460270">
    <property type="component" value="Unassembled WGS sequence"/>
</dbReference>
<proteinExistence type="inferred from homology"/>
<evidence type="ECO:0000259" key="8">
    <source>
        <dbReference type="PROSITE" id="PS51842"/>
    </source>
</evidence>
<evidence type="ECO:0008006" key="11">
    <source>
        <dbReference type="Google" id="ProtNLM"/>
    </source>
</evidence>
<dbReference type="SUPFAM" id="SSF64593">
    <property type="entry name" value="Intermediate filament protein, coiled coil region"/>
    <property type="match status" value="2"/>
</dbReference>
<sequence>MGEGSYGEVSRCRNKLTGQTVAVKKMKNNNGIQRELYMLQRISCLDPDKHNVVRFNRYFTSSSGHHYMEFEKLDQTLHDYLNEQDKGLSLNDIRPIASQLLIALENLRRLGMVHTDIKPDNIMLVDHEREPFRVKLIDFGLARLKSELKLGMEIQPMGYRAPEVSLGLPLSEAVDMWSLGCCLLAFYLCSIPFDAEGSYDNIMQTCHILGVPDERLIRQSMRGNKFFVREYLGWRLKTPGEFEATTGKAPKMGDHILEEVENLQDVILHCQETTSKAEYLDRVIFLDLIQKMLTINSRTRITPMEALEHPFITRSYMKEYIDYFTESGQKMTLKPAVESHRDLENQNDQERPSTSEPTPNSDFPKSKSTVHESDDRNKDTESSEAEEDSGTQSPVIFGPSHSNLASENFQVHHVTVERNTESEEEASSMSEGEVESEELNEDRTPIIDSMSLLQEEETASGHASVLGQMEPNVQSSSYSKTKMSHSSMHSTSYRRTFGSPHPISMSSYSNVSSRMPSGGRYGHSMSPMPSSRPTAYQMQRSSRPQHQPPRISYDKVDFTLAEAINQDFLATRSNEKAELQELNDRFASFIEKVRYLEQQNSALTQEVNQFKGQAQQGQPNRATDLFQEEMREMRRQMEAIGKERDQYQLERDNLAEDLTLLKQRLDEETQKRADAENNLVAFRKDVDDATLSRLELERKIESLMDEIEFLKKLHDEEIQDVQVSVQTHQLKMEVESTNRPDLTGALRDIRAQYENIAMKNMQESEDWYKSKFADLTDSAKRNTDALRQAKQEANESRRQIQSLNCEIDALKNTNEALLRQMRDMEDQFGNEISNYQDNVSRLEEEIRHLKEEMARHLREYQDLLNVKMALDIEIATYRKLLEGEESRITIPIGMGMTNHVGDRDYEQTPRDQPKKPVVIKTVETRDGEVVKESRTEKDSGRRGKEDSDN</sequence>
<accession>A0AAW0P7U9</accession>
<dbReference type="Pfam" id="PF00038">
    <property type="entry name" value="Filament"/>
    <property type="match status" value="1"/>
</dbReference>
<dbReference type="FunFam" id="1.20.5.500:FF:000001">
    <property type="entry name" value="Type II keratin 23"/>
    <property type="match status" value="1"/>
</dbReference>
<dbReference type="Gene3D" id="1.20.5.1160">
    <property type="entry name" value="Vasodilator-stimulated phosphoprotein"/>
    <property type="match status" value="1"/>
</dbReference>
<dbReference type="InterPro" id="IPR018039">
    <property type="entry name" value="IF_conserved"/>
</dbReference>
<evidence type="ECO:0000256" key="5">
    <source>
        <dbReference type="SAM" id="Coils"/>
    </source>
</evidence>
<dbReference type="GO" id="GO:0005200">
    <property type="term" value="F:structural constituent of cytoskeleton"/>
    <property type="evidence" value="ECO:0007669"/>
    <property type="project" value="TreeGrafter"/>
</dbReference>
<evidence type="ECO:0000313" key="9">
    <source>
        <dbReference type="EMBL" id="KAK7915486.1"/>
    </source>
</evidence>
<feature type="region of interest" description="Disordered" evidence="6">
    <location>
        <begin position="416"/>
        <end position="441"/>
    </location>
</feature>
<feature type="compositionally biased region" description="Acidic residues" evidence="6">
    <location>
        <begin position="422"/>
        <end position="440"/>
    </location>
</feature>
<evidence type="ECO:0000313" key="10">
    <source>
        <dbReference type="Proteomes" id="UP001460270"/>
    </source>
</evidence>
<dbReference type="PROSITE" id="PS50011">
    <property type="entry name" value="PROTEIN_KINASE_DOM"/>
    <property type="match status" value="1"/>
</dbReference>
<dbReference type="InterPro" id="IPR050405">
    <property type="entry name" value="Intermediate_filament"/>
</dbReference>
<evidence type="ECO:0000256" key="1">
    <source>
        <dbReference type="ARBA" id="ARBA00022754"/>
    </source>
</evidence>
<comment type="caution">
    <text evidence="9">The sequence shown here is derived from an EMBL/GenBank/DDBJ whole genome shotgun (WGS) entry which is preliminary data.</text>
</comment>
<feature type="region of interest" description="Disordered" evidence="6">
    <location>
        <begin position="455"/>
        <end position="550"/>
    </location>
</feature>
<dbReference type="Gene3D" id="1.20.5.170">
    <property type="match status" value="1"/>
</dbReference>